<name>A0A9N9BSR4_9GLOM</name>
<dbReference type="EMBL" id="CAJVPL010001513">
    <property type="protein sequence ID" value="CAG8574761.1"/>
    <property type="molecule type" value="Genomic_DNA"/>
</dbReference>
<evidence type="ECO:0000313" key="1">
    <source>
        <dbReference type="EMBL" id="CAG8574761.1"/>
    </source>
</evidence>
<comment type="caution">
    <text evidence="1">The sequence shown here is derived from an EMBL/GenBank/DDBJ whole genome shotgun (WGS) entry which is preliminary data.</text>
</comment>
<keyword evidence="2" id="KW-1185">Reference proteome</keyword>
<organism evidence="1 2">
    <name type="scientific">Ambispora gerdemannii</name>
    <dbReference type="NCBI Taxonomy" id="144530"/>
    <lineage>
        <taxon>Eukaryota</taxon>
        <taxon>Fungi</taxon>
        <taxon>Fungi incertae sedis</taxon>
        <taxon>Mucoromycota</taxon>
        <taxon>Glomeromycotina</taxon>
        <taxon>Glomeromycetes</taxon>
        <taxon>Archaeosporales</taxon>
        <taxon>Ambisporaceae</taxon>
        <taxon>Ambispora</taxon>
    </lineage>
</organism>
<protein>
    <submittedName>
        <fullName evidence="1">5335_t:CDS:1</fullName>
    </submittedName>
</protein>
<sequence>MKESLLQKEIEEQGEKLEEKGLKIKGKKTEGILKDWRNDMKAAKQSEKKENKNNQDIKKIFEIREKNRPLTSLLKGKIGYQRLEDYPQEAVLWEKN</sequence>
<dbReference type="AlphaFoldDB" id="A0A9N9BSR4"/>
<dbReference type="OrthoDB" id="10663324at2759"/>
<dbReference type="Proteomes" id="UP000789831">
    <property type="component" value="Unassembled WGS sequence"/>
</dbReference>
<proteinExistence type="predicted"/>
<accession>A0A9N9BSR4</accession>
<reference evidence="1" key="1">
    <citation type="submission" date="2021-06" db="EMBL/GenBank/DDBJ databases">
        <authorList>
            <person name="Kallberg Y."/>
            <person name="Tangrot J."/>
            <person name="Rosling A."/>
        </authorList>
    </citation>
    <scope>NUCLEOTIDE SEQUENCE</scope>
    <source>
        <strain evidence="1">MT106</strain>
    </source>
</reference>
<evidence type="ECO:0000313" key="2">
    <source>
        <dbReference type="Proteomes" id="UP000789831"/>
    </source>
</evidence>
<gene>
    <name evidence="1" type="ORF">AGERDE_LOCUS7820</name>
</gene>